<dbReference type="CDD" id="cd16015">
    <property type="entry name" value="LTA_synthase"/>
    <property type="match status" value="1"/>
</dbReference>
<dbReference type="AlphaFoldDB" id="A0A943EKZ2"/>
<dbReference type="PANTHER" id="PTHR47371:SF3">
    <property type="entry name" value="PHOSPHOGLYCEROL TRANSFERASE I"/>
    <property type="match status" value="1"/>
</dbReference>
<keyword evidence="3" id="KW-1003">Cell membrane</keyword>
<comment type="subcellular location">
    <subcellularLocation>
        <location evidence="1">Cell membrane</location>
        <topology evidence="1">Multi-pass membrane protein</topology>
    </subcellularLocation>
</comment>
<evidence type="ECO:0000256" key="3">
    <source>
        <dbReference type="ARBA" id="ARBA00022475"/>
    </source>
</evidence>
<gene>
    <name evidence="9" type="ORF">KHX13_08145</name>
</gene>
<proteinExistence type="predicted"/>
<evidence type="ECO:0000256" key="6">
    <source>
        <dbReference type="ARBA" id="ARBA00023136"/>
    </source>
</evidence>
<dbReference type="InterPro" id="IPR017850">
    <property type="entry name" value="Alkaline_phosphatase_core_sf"/>
</dbReference>
<feature type="transmembrane region" description="Helical" evidence="7">
    <location>
        <begin position="12"/>
        <end position="33"/>
    </location>
</feature>
<comment type="pathway">
    <text evidence="2">Cell wall biogenesis; lipoteichoic acid biosynthesis.</text>
</comment>
<dbReference type="EMBL" id="JAGZCZ010000010">
    <property type="protein sequence ID" value="MBS5520275.1"/>
    <property type="molecule type" value="Genomic_DNA"/>
</dbReference>
<keyword evidence="4 7" id="KW-0812">Transmembrane</keyword>
<evidence type="ECO:0000256" key="7">
    <source>
        <dbReference type="SAM" id="Phobius"/>
    </source>
</evidence>
<dbReference type="InterPro" id="IPR000917">
    <property type="entry name" value="Sulfatase_N"/>
</dbReference>
<feature type="transmembrane region" description="Helical" evidence="7">
    <location>
        <begin position="89"/>
        <end position="111"/>
    </location>
</feature>
<dbReference type="InterPro" id="IPR050448">
    <property type="entry name" value="OpgB/LTA_synthase_biosynth"/>
</dbReference>
<feature type="transmembrane region" description="Helical" evidence="7">
    <location>
        <begin position="45"/>
        <end position="69"/>
    </location>
</feature>
<evidence type="ECO:0000313" key="10">
    <source>
        <dbReference type="Proteomes" id="UP000754226"/>
    </source>
</evidence>
<evidence type="ECO:0000256" key="1">
    <source>
        <dbReference type="ARBA" id="ARBA00004651"/>
    </source>
</evidence>
<protein>
    <submittedName>
        <fullName evidence="9">LTA synthase family protein</fullName>
    </submittedName>
</protein>
<feature type="transmembrane region" description="Helical" evidence="7">
    <location>
        <begin position="174"/>
        <end position="191"/>
    </location>
</feature>
<evidence type="ECO:0000256" key="2">
    <source>
        <dbReference type="ARBA" id="ARBA00004936"/>
    </source>
</evidence>
<reference evidence="9" key="1">
    <citation type="submission" date="2021-02" db="EMBL/GenBank/DDBJ databases">
        <title>Infant gut strain persistence is associated with maternal origin, phylogeny, and functional potential including surface adhesion and iron acquisition.</title>
        <authorList>
            <person name="Lou Y.C."/>
        </authorList>
    </citation>
    <scope>NUCLEOTIDE SEQUENCE</scope>
    <source>
        <strain evidence="9">L3_106_000M1_dasL3_106_000M1_concoct_15</strain>
    </source>
</reference>
<dbReference type="SUPFAM" id="SSF53649">
    <property type="entry name" value="Alkaline phosphatase-like"/>
    <property type="match status" value="1"/>
</dbReference>
<feature type="domain" description="Sulfatase N-terminal" evidence="8">
    <location>
        <begin position="286"/>
        <end position="567"/>
    </location>
</feature>
<name>A0A943EKZ2_9FIRM</name>
<dbReference type="Proteomes" id="UP000754226">
    <property type="component" value="Unassembled WGS sequence"/>
</dbReference>
<feature type="transmembrane region" description="Helical" evidence="7">
    <location>
        <begin position="141"/>
        <end position="162"/>
    </location>
</feature>
<evidence type="ECO:0000259" key="8">
    <source>
        <dbReference type="Pfam" id="PF00884"/>
    </source>
</evidence>
<evidence type="ECO:0000256" key="5">
    <source>
        <dbReference type="ARBA" id="ARBA00022989"/>
    </source>
</evidence>
<evidence type="ECO:0000256" key="4">
    <source>
        <dbReference type="ARBA" id="ARBA00022692"/>
    </source>
</evidence>
<organism evidence="9 10">
    <name type="scientific">Acidaminococcus intestini</name>
    <dbReference type="NCBI Taxonomy" id="187327"/>
    <lineage>
        <taxon>Bacteria</taxon>
        <taxon>Bacillati</taxon>
        <taxon>Bacillota</taxon>
        <taxon>Negativicutes</taxon>
        <taxon>Acidaminococcales</taxon>
        <taxon>Acidaminococcaceae</taxon>
        <taxon>Acidaminococcus</taxon>
    </lineage>
</organism>
<dbReference type="GO" id="GO:0005886">
    <property type="term" value="C:plasma membrane"/>
    <property type="evidence" value="ECO:0007669"/>
    <property type="project" value="UniProtKB-SubCell"/>
</dbReference>
<dbReference type="Pfam" id="PF00884">
    <property type="entry name" value="Sulfatase"/>
    <property type="match status" value="1"/>
</dbReference>
<keyword evidence="5 7" id="KW-1133">Transmembrane helix</keyword>
<sequence length="636" mass="71774">MHRFLTLLQKDLRYFLYLEGLLMLFRVAFLVLFRSQLNAVPASEILYALYLGFRISLKTTILLVGLPFLLATVPGSFSSRYPEKAVRTLLTGLSLFVMTFLFVARIPYYAIFQETYNIMLFNGMKDDKHAIWDTAVKEYQLFPRLVGVLFLSALVIYLWHQLQEQKAIAPRRRIKTIFAGTLIFIPIFAIFCRFGGGFHSDDGIHWESAARTKSKLLNEAILDDGQALYRAYATHKRATEKVLRPLTVEEVRAAIWLLGGNGNAATIDEAFTRIKKTDARIKRPRHVVVILGENYALWPLLSAYQDMNLAATGKFLEAHGAHTYQFLANSTGTMTSLNGFVTGLPDVGLYVNYIMGKNGDPVDGLGIGAVMKKLGYRTQFWYGGLRSWQDIEKFTRREGFDEFHCADEFPGLGESSSWGIADGPFFEEVLKAMQKDEEDTFYFILTTSNHPPFAFDVDSKGFPRDRVAEKRGPAIPKDKKTLDQLGHIWYADDVMGKFIKAAEAYDPSTLFVVTGDHAERFNFSSDVSLWEKSGIPCFFYGAGIPTDLFAKDAAGSHLQIAPTLAELILPQGETYESLLPSLFDSRRAFNHRLYIENGQIGEEKDLKDKAFKAEIEAARTIAIWRIKNGNAISSIE</sequence>
<dbReference type="PANTHER" id="PTHR47371">
    <property type="entry name" value="LIPOTEICHOIC ACID SYNTHASE"/>
    <property type="match status" value="1"/>
</dbReference>
<comment type="caution">
    <text evidence="9">The sequence shown here is derived from an EMBL/GenBank/DDBJ whole genome shotgun (WGS) entry which is preliminary data.</text>
</comment>
<evidence type="ECO:0000313" key="9">
    <source>
        <dbReference type="EMBL" id="MBS5520275.1"/>
    </source>
</evidence>
<dbReference type="Gene3D" id="3.40.720.10">
    <property type="entry name" value="Alkaline Phosphatase, subunit A"/>
    <property type="match status" value="1"/>
</dbReference>
<accession>A0A943EKZ2</accession>
<keyword evidence="6 7" id="KW-0472">Membrane</keyword>